<sequence length="477" mass="53938">MDKGHPGYSKYMIDAKLQEQGFFASQHCANCGHELHHKPKDMVGFPAGVKFDPTDQELIEHLESKVMKRAHSLIDDFIPTIEGEDGICYTHPEKLPGVTRNGQSKHFFHRPSKAYTTGTRKRRKIHAETELSNSKNGAETRWHKTGKTRPLMVGGQHKGCKKILVLYINFGKTRKAEKTNWVMHQYHLGDLEDEKEGELIVSKVFYQTQPRQTAAATTSTVLREPSTNGNMEVKMPKSMKIGLTDHAVAAAAAIQMQRQQQQLLKQGDEMKKGKEGQDQLQQKFDHRPAGLEGLIMACKSASTKEVSFLIKEPRTVCESEVQDGVEDSETRTKLRGSPWCCKAKMRKSCILVLSSAFWSGRRRRLHRNLLGGVALEVHLLAVVWSSPTVMGGRRAMCFFLIRPSRSLSVYGPTAANRKDDFFNELIAQKPPSELNGSPWMTSTKFTELAIRTNEVVNRTRINRFWATLTPANSKRFF</sequence>
<keyword evidence="3" id="KW-0238">DNA-binding</keyword>
<dbReference type="Gene3D" id="2.170.150.80">
    <property type="entry name" value="NAC domain"/>
    <property type="match status" value="1"/>
</dbReference>
<evidence type="ECO:0000256" key="3">
    <source>
        <dbReference type="ARBA" id="ARBA00023125"/>
    </source>
</evidence>
<evidence type="ECO:0000256" key="5">
    <source>
        <dbReference type="ARBA" id="ARBA00023163"/>
    </source>
</evidence>
<name>A0A9R0RSC0_TRITD</name>
<dbReference type="InterPro" id="IPR036093">
    <property type="entry name" value="NAC_dom_sf"/>
</dbReference>
<dbReference type="Pfam" id="PF02365">
    <property type="entry name" value="NAM"/>
    <property type="match status" value="1"/>
</dbReference>
<dbReference type="EMBL" id="LT934115">
    <property type="protein sequence ID" value="VAH65859.1"/>
    <property type="molecule type" value="Genomic_DNA"/>
</dbReference>
<dbReference type="Gramene" id="TRITD3Av1G218440.3">
    <property type="protein sequence ID" value="TRITD3Av1G218440.3"/>
    <property type="gene ID" value="TRITD3Av1G218440"/>
</dbReference>
<dbReference type="FunFam" id="2.170.150.80:FF:000001">
    <property type="entry name" value="NAC domain-containing protein 73"/>
    <property type="match status" value="1"/>
</dbReference>
<evidence type="ECO:0000256" key="6">
    <source>
        <dbReference type="ARBA" id="ARBA00023242"/>
    </source>
</evidence>
<protein>
    <recommendedName>
        <fullName evidence="8">NAC domain-containing protein</fullName>
    </recommendedName>
</protein>
<proteinExistence type="predicted"/>
<feature type="region of interest" description="Disordered" evidence="7">
    <location>
        <begin position="118"/>
        <end position="141"/>
    </location>
</feature>
<dbReference type="InterPro" id="IPR044799">
    <property type="entry name" value="SOG1-like"/>
</dbReference>
<keyword evidence="4" id="KW-0010">Activator</keyword>
<evidence type="ECO:0000259" key="8">
    <source>
        <dbReference type="PROSITE" id="PS51005"/>
    </source>
</evidence>
<dbReference type="SUPFAM" id="SSF101941">
    <property type="entry name" value="NAC domain"/>
    <property type="match status" value="1"/>
</dbReference>
<dbReference type="GO" id="GO:0000976">
    <property type="term" value="F:transcription cis-regulatory region binding"/>
    <property type="evidence" value="ECO:0007669"/>
    <property type="project" value="UniProtKB-ARBA"/>
</dbReference>
<dbReference type="PANTHER" id="PTHR31079:SF32">
    <property type="entry name" value="NAC073_3B.3"/>
    <property type="match status" value="1"/>
</dbReference>
<evidence type="ECO:0000313" key="10">
    <source>
        <dbReference type="Proteomes" id="UP000324705"/>
    </source>
</evidence>
<reference evidence="9 10" key="1">
    <citation type="submission" date="2017-09" db="EMBL/GenBank/DDBJ databases">
        <authorList>
            <consortium name="International Durum Wheat Genome Sequencing Consortium (IDWGSC)"/>
            <person name="Milanesi L."/>
        </authorList>
    </citation>
    <scope>NUCLEOTIDE SEQUENCE [LARGE SCALE GENOMIC DNA]</scope>
    <source>
        <strain evidence="10">cv. Svevo</strain>
    </source>
</reference>
<dbReference type="AlphaFoldDB" id="A0A9R0RSC0"/>
<keyword evidence="2" id="KW-0805">Transcription regulation</keyword>
<evidence type="ECO:0000256" key="7">
    <source>
        <dbReference type="SAM" id="MobiDB-lite"/>
    </source>
</evidence>
<evidence type="ECO:0000256" key="4">
    <source>
        <dbReference type="ARBA" id="ARBA00023159"/>
    </source>
</evidence>
<organism evidence="9 10">
    <name type="scientific">Triticum turgidum subsp. durum</name>
    <name type="common">Durum wheat</name>
    <name type="synonym">Triticum durum</name>
    <dbReference type="NCBI Taxonomy" id="4567"/>
    <lineage>
        <taxon>Eukaryota</taxon>
        <taxon>Viridiplantae</taxon>
        <taxon>Streptophyta</taxon>
        <taxon>Embryophyta</taxon>
        <taxon>Tracheophyta</taxon>
        <taxon>Spermatophyta</taxon>
        <taxon>Magnoliopsida</taxon>
        <taxon>Liliopsida</taxon>
        <taxon>Poales</taxon>
        <taxon>Poaceae</taxon>
        <taxon>BOP clade</taxon>
        <taxon>Pooideae</taxon>
        <taxon>Triticodae</taxon>
        <taxon>Triticeae</taxon>
        <taxon>Triticinae</taxon>
        <taxon>Triticum</taxon>
    </lineage>
</organism>
<keyword evidence="6" id="KW-0539">Nucleus</keyword>
<keyword evidence="5" id="KW-0804">Transcription</keyword>
<dbReference type="GO" id="GO:0045893">
    <property type="term" value="P:positive regulation of DNA-templated transcription"/>
    <property type="evidence" value="ECO:0007669"/>
    <property type="project" value="UniProtKB-ARBA"/>
</dbReference>
<gene>
    <name evidence="9" type="ORF">TRITD_3Av1G218440</name>
</gene>
<dbReference type="GO" id="GO:0005634">
    <property type="term" value="C:nucleus"/>
    <property type="evidence" value="ECO:0007669"/>
    <property type="project" value="UniProtKB-SubCell"/>
</dbReference>
<dbReference type="OMA" id="EPRTVCE"/>
<evidence type="ECO:0000313" key="9">
    <source>
        <dbReference type="EMBL" id="VAH65859.1"/>
    </source>
</evidence>
<keyword evidence="10" id="KW-1185">Reference proteome</keyword>
<dbReference type="PANTHER" id="PTHR31079">
    <property type="entry name" value="NAC DOMAIN-CONTAINING PROTEIN 73"/>
    <property type="match status" value="1"/>
</dbReference>
<dbReference type="Proteomes" id="UP000324705">
    <property type="component" value="Chromosome 3A"/>
</dbReference>
<dbReference type="GO" id="GO:0003700">
    <property type="term" value="F:DNA-binding transcription factor activity"/>
    <property type="evidence" value="ECO:0007669"/>
    <property type="project" value="InterPro"/>
</dbReference>
<evidence type="ECO:0000256" key="1">
    <source>
        <dbReference type="ARBA" id="ARBA00004123"/>
    </source>
</evidence>
<dbReference type="PROSITE" id="PS51005">
    <property type="entry name" value="NAC"/>
    <property type="match status" value="1"/>
</dbReference>
<comment type="subcellular location">
    <subcellularLocation>
        <location evidence="1">Nucleus</location>
    </subcellularLocation>
</comment>
<feature type="domain" description="NAC" evidence="8">
    <location>
        <begin position="45"/>
        <end position="207"/>
    </location>
</feature>
<dbReference type="InterPro" id="IPR003441">
    <property type="entry name" value="NAC-dom"/>
</dbReference>
<evidence type="ECO:0000256" key="2">
    <source>
        <dbReference type="ARBA" id="ARBA00023015"/>
    </source>
</evidence>
<accession>A0A9R0RSC0</accession>